<proteinExistence type="predicted"/>
<name>A0A6I0FA13_9FIRM</name>
<gene>
    <name evidence="1" type="ORF">F8154_09375</name>
</gene>
<sequence>MSIKEKPSPNWITVKNLRNNGKEPKSITIDYNGNVYIDGEPFDESNSRYENLSVDVEKHNRISTGEETQKMFKKFQEASEGEIVTIKDEKDKNKREKTTIKY</sequence>
<organism evidence="1 2">
    <name type="scientific">Alkaliphilus pronyensis</name>
    <dbReference type="NCBI Taxonomy" id="1482732"/>
    <lineage>
        <taxon>Bacteria</taxon>
        <taxon>Bacillati</taxon>
        <taxon>Bacillota</taxon>
        <taxon>Clostridia</taxon>
        <taxon>Peptostreptococcales</taxon>
        <taxon>Natronincolaceae</taxon>
        <taxon>Alkaliphilus</taxon>
    </lineage>
</organism>
<dbReference type="EMBL" id="WBZC01000031">
    <property type="protein sequence ID" value="KAB3534138.1"/>
    <property type="molecule type" value="Genomic_DNA"/>
</dbReference>
<dbReference type="AlphaFoldDB" id="A0A6I0FA13"/>
<accession>A0A6I0FA13</accession>
<comment type="caution">
    <text evidence="1">The sequence shown here is derived from an EMBL/GenBank/DDBJ whole genome shotgun (WGS) entry which is preliminary data.</text>
</comment>
<dbReference type="RefSeq" id="WP_151861359.1">
    <property type="nucleotide sequence ID" value="NZ_WBZC01000031.1"/>
</dbReference>
<evidence type="ECO:0000313" key="1">
    <source>
        <dbReference type="EMBL" id="KAB3534138.1"/>
    </source>
</evidence>
<dbReference type="Proteomes" id="UP000432715">
    <property type="component" value="Unassembled WGS sequence"/>
</dbReference>
<reference evidence="1 2" key="1">
    <citation type="submission" date="2019-10" db="EMBL/GenBank/DDBJ databases">
        <title>Alkaliphilus serpentinus sp. nov. and Alkaliphilus pronyensis sp. nov., two novel anaerobic alkaliphilic species isolated from the serpentinized-hosted hydrothermal field of the Prony Bay (New Caledonia).</title>
        <authorList>
            <person name="Postec A."/>
        </authorList>
    </citation>
    <scope>NUCLEOTIDE SEQUENCE [LARGE SCALE GENOMIC DNA]</scope>
    <source>
        <strain evidence="1 2">LacV</strain>
    </source>
</reference>
<evidence type="ECO:0000313" key="2">
    <source>
        <dbReference type="Proteomes" id="UP000432715"/>
    </source>
</evidence>
<dbReference type="OrthoDB" id="1707826at2"/>
<protein>
    <submittedName>
        <fullName evidence="1">Uncharacterized protein</fullName>
    </submittedName>
</protein>
<keyword evidence="2" id="KW-1185">Reference proteome</keyword>